<dbReference type="Pfam" id="PF03924">
    <property type="entry name" value="CHASE"/>
    <property type="match status" value="1"/>
</dbReference>
<organism evidence="2 3">
    <name type="scientific">Vibrio harveyi</name>
    <name type="common">Beneckea harveyi</name>
    <dbReference type="NCBI Taxonomy" id="669"/>
    <lineage>
        <taxon>Bacteria</taxon>
        <taxon>Pseudomonadati</taxon>
        <taxon>Pseudomonadota</taxon>
        <taxon>Gammaproteobacteria</taxon>
        <taxon>Vibrionales</taxon>
        <taxon>Vibrionaceae</taxon>
        <taxon>Vibrio</taxon>
    </lineage>
</organism>
<dbReference type="Proteomes" id="UP000008367">
    <property type="component" value="Unassembled WGS sequence"/>
</dbReference>
<feature type="domain" description="CHASE" evidence="1">
    <location>
        <begin position="54"/>
        <end position="147"/>
    </location>
</feature>
<comment type="caution">
    <text evidence="2">The sequence shown here is derived from an EMBL/GenBank/DDBJ whole genome shotgun (WGS) entry which is preliminary data.</text>
</comment>
<feature type="non-terminal residue" evidence="2">
    <location>
        <position position="162"/>
    </location>
</feature>
<gene>
    <name evidence="2" type="ORF">VCHENC02_1438</name>
</gene>
<protein>
    <submittedName>
        <fullName evidence="2">CHASE domain protein</fullName>
    </submittedName>
</protein>
<evidence type="ECO:0000259" key="1">
    <source>
        <dbReference type="Pfam" id="PF03924"/>
    </source>
</evidence>
<evidence type="ECO:0000313" key="2">
    <source>
        <dbReference type="EMBL" id="EKM33069.1"/>
    </source>
</evidence>
<proteinExistence type="predicted"/>
<evidence type="ECO:0000313" key="3">
    <source>
        <dbReference type="Proteomes" id="UP000008367"/>
    </source>
</evidence>
<dbReference type="EMBL" id="AJSR01000447">
    <property type="protein sequence ID" value="EKM33069.1"/>
    <property type="molecule type" value="Genomic_DNA"/>
</dbReference>
<dbReference type="InterPro" id="IPR006189">
    <property type="entry name" value="CHASE_dom"/>
</dbReference>
<name>A0A454D2Z6_VIBHA</name>
<sequence length="162" mass="18745">MVGVAYKIQQRYTMTIFDTLADRQAESLKLAVENDLEFIGAGANFFHSVDKSYWTQFPYYAKQVVESSQSLVGLQWMQRVEPSELEVYLAKTRQIFPDFDIFTVPKDGEKTFGYILKDQAPAYIATDIYPRTETNLSLLGFYSSRLRFELILDDIITHDRAN</sequence>
<reference evidence="2 3" key="1">
    <citation type="submission" date="2012-10" db="EMBL/GenBank/DDBJ databases">
        <title>Genome sequence of Vibrio Cholerae HENC-02.</title>
        <authorList>
            <person name="Eppinger M."/>
            <person name="Hasan N.A."/>
            <person name="Sengamalay N."/>
            <person name="Hine E."/>
            <person name="Su Q."/>
            <person name="Daugherty S.C."/>
            <person name="Young S."/>
            <person name="Sadzewicz L."/>
            <person name="Tallon L."/>
            <person name="Cebula T.A."/>
            <person name="Ravel J."/>
            <person name="Colwell R.R."/>
        </authorList>
    </citation>
    <scope>NUCLEOTIDE SEQUENCE [LARGE SCALE GENOMIC DNA]</scope>
    <source>
        <strain evidence="2 3">HENC-02</strain>
    </source>
</reference>
<dbReference type="GO" id="GO:0003824">
    <property type="term" value="F:catalytic activity"/>
    <property type="evidence" value="ECO:0007669"/>
    <property type="project" value="UniProtKB-ARBA"/>
</dbReference>
<dbReference type="AlphaFoldDB" id="A0A454D2Z6"/>
<accession>A0A454D2Z6</accession>